<dbReference type="EMBL" id="JACHXD010000004">
    <property type="protein sequence ID" value="MBB3118692.1"/>
    <property type="molecule type" value="Genomic_DNA"/>
</dbReference>
<dbReference type="Gene3D" id="3.40.50.300">
    <property type="entry name" value="P-loop containing nucleotide triphosphate hydrolases"/>
    <property type="match status" value="2"/>
</dbReference>
<proteinExistence type="predicted"/>
<dbReference type="SMART" id="SM00382">
    <property type="entry name" value="AAA"/>
    <property type="match status" value="1"/>
</dbReference>
<dbReference type="InterPro" id="IPR003593">
    <property type="entry name" value="AAA+_ATPase"/>
</dbReference>
<keyword evidence="2" id="KW-0067">ATP-binding</keyword>
<dbReference type="InterPro" id="IPR003959">
    <property type="entry name" value="ATPase_AAA_core"/>
</dbReference>
<dbReference type="InterPro" id="IPR027417">
    <property type="entry name" value="P-loop_NTPase"/>
</dbReference>
<dbReference type="GO" id="GO:0000731">
    <property type="term" value="P:DNA synthesis involved in DNA repair"/>
    <property type="evidence" value="ECO:0007669"/>
    <property type="project" value="TreeGrafter"/>
</dbReference>
<dbReference type="GO" id="GO:0016887">
    <property type="term" value="F:ATP hydrolysis activity"/>
    <property type="evidence" value="ECO:0007669"/>
    <property type="project" value="InterPro"/>
</dbReference>
<protein>
    <submittedName>
        <fullName evidence="2">Putative ATP-binding protein involved in virulence</fullName>
    </submittedName>
</protein>
<dbReference type="SUPFAM" id="SSF52540">
    <property type="entry name" value="P-loop containing nucleoside triphosphate hydrolases"/>
    <property type="match status" value="1"/>
</dbReference>
<name>A0A7W5B8U6_9BURK</name>
<organism evidence="2 3">
    <name type="scientific">Pseudoduganella violacea</name>
    <dbReference type="NCBI Taxonomy" id="1715466"/>
    <lineage>
        <taxon>Bacteria</taxon>
        <taxon>Pseudomonadati</taxon>
        <taxon>Pseudomonadota</taxon>
        <taxon>Betaproteobacteria</taxon>
        <taxon>Burkholderiales</taxon>
        <taxon>Oxalobacteraceae</taxon>
        <taxon>Telluria group</taxon>
        <taxon>Pseudoduganella</taxon>
    </lineage>
</organism>
<dbReference type="Proteomes" id="UP000541535">
    <property type="component" value="Unassembled WGS sequence"/>
</dbReference>
<accession>A0A7W5B8U6</accession>
<dbReference type="PANTHER" id="PTHR32182:SF0">
    <property type="entry name" value="DNA REPLICATION AND REPAIR PROTEIN RECF"/>
    <property type="match status" value="1"/>
</dbReference>
<keyword evidence="2" id="KW-0547">Nucleotide-binding</keyword>
<evidence type="ECO:0000313" key="3">
    <source>
        <dbReference type="Proteomes" id="UP000541535"/>
    </source>
</evidence>
<feature type="domain" description="AAA+ ATPase" evidence="1">
    <location>
        <begin position="22"/>
        <end position="359"/>
    </location>
</feature>
<gene>
    <name evidence="2" type="ORF">FHS03_001737</name>
</gene>
<dbReference type="GO" id="GO:0006302">
    <property type="term" value="P:double-strand break repair"/>
    <property type="evidence" value="ECO:0007669"/>
    <property type="project" value="TreeGrafter"/>
</dbReference>
<keyword evidence="3" id="KW-1185">Reference proteome</keyword>
<dbReference type="RefSeq" id="WP_183440603.1">
    <property type="nucleotide sequence ID" value="NZ_JACHXD010000004.1"/>
</dbReference>
<reference evidence="2 3" key="1">
    <citation type="submission" date="2020-08" db="EMBL/GenBank/DDBJ databases">
        <title>Genomic Encyclopedia of Type Strains, Phase III (KMG-III): the genomes of soil and plant-associated and newly described type strains.</title>
        <authorList>
            <person name="Whitman W."/>
        </authorList>
    </citation>
    <scope>NUCLEOTIDE SEQUENCE [LARGE SCALE GENOMIC DNA]</scope>
    <source>
        <strain evidence="2 3">CECT 8897</strain>
    </source>
</reference>
<dbReference type="Pfam" id="PF13304">
    <property type="entry name" value="AAA_21"/>
    <property type="match status" value="1"/>
</dbReference>
<evidence type="ECO:0000259" key="1">
    <source>
        <dbReference type="SMART" id="SM00382"/>
    </source>
</evidence>
<comment type="caution">
    <text evidence="2">The sequence shown here is derived from an EMBL/GenBank/DDBJ whole genome shotgun (WGS) entry which is preliminary data.</text>
</comment>
<dbReference type="PANTHER" id="PTHR32182">
    <property type="entry name" value="DNA REPLICATION AND REPAIR PROTEIN RECF"/>
    <property type="match status" value="1"/>
</dbReference>
<evidence type="ECO:0000313" key="2">
    <source>
        <dbReference type="EMBL" id="MBB3118692.1"/>
    </source>
</evidence>
<dbReference type="GO" id="GO:0005524">
    <property type="term" value="F:ATP binding"/>
    <property type="evidence" value="ECO:0007669"/>
    <property type="project" value="UniProtKB-KW"/>
</dbReference>
<sequence length="447" mass="49772">MRLKQVTLNNYRCFQHLEVNLHPRLTVFVGENGAGKTAILDGIAAVLTPVLSQLSSANQRLSGPGIKDSDFRAEPWTDRTGRERWGVADFSQVIAEADDGLKWDYWKPSAAGKEPPEKFGQADLKHRLQRVIDSYRSSAPELTPVLAYYGAQRGYIKVPERLRGAKQAYDHPASALIGALDARSDFREMLDWFDVEEAAELRANKGIASSAFQESRALAAVRASIVGLLGGAFHNPYFNKDHKFVLEREKGGAPLLVSQLSQGYQSMLALAMDFSRRLAIANGHLPNAEQTGQLAPAMRAPGIMLVDEIDLHLHPSWQQRVLDDLMRSFPETQFIVTTHSPQVLTAVPSECIRILREGAAYAAPAGTEGAEPGRVLKTVLGLKQTRPPGNEATHELLEYLALVDQDRWQSPRALELRQRLDKRYQGNEPELLEADLRIENRKWELSA</sequence>
<dbReference type="AlphaFoldDB" id="A0A7W5B8U6"/>